<keyword evidence="3" id="KW-1185">Reference proteome</keyword>
<reference evidence="3" key="1">
    <citation type="journal article" date="2019" name="Int. J. Syst. Evol. Microbiol.">
        <title>The Global Catalogue of Microorganisms (GCM) 10K type strain sequencing project: providing services to taxonomists for standard genome sequencing and annotation.</title>
        <authorList>
            <consortium name="The Broad Institute Genomics Platform"/>
            <consortium name="The Broad Institute Genome Sequencing Center for Infectious Disease"/>
            <person name="Wu L."/>
            <person name="Ma J."/>
        </authorList>
    </citation>
    <scope>NUCLEOTIDE SEQUENCE [LARGE SCALE GENOMIC DNA]</scope>
    <source>
        <strain evidence="3">JCM 9687</strain>
    </source>
</reference>
<comment type="caution">
    <text evidence="2">The sequence shown here is derived from an EMBL/GenBank/DDBJ whole genome shotgun (WGS) entry which is preliminary data.</text>
</comment>
<dbReference type="Proteomes" id="UP001500483">
    <property type="component" value="Unassembled WGS sequence"/>
</dbReference>
<sequence length="80" mass="8418">MSDEAHMVSTAMLGPPASKKYETWLAMEARLPGTTTGSPSAVRSAPCSWYSEYMAPTNTPTSPASAPTRARAAARSASRV</sequence>
<evidence type="ECO:0000313" key="3">
    <source>
        <dbReference type="Proteomes" id="UP001500483"/>
    </source>
</evidence>
<organism evidence="2 3">
    <name type="scientific">Saccharopolyspora gregorii</name>
    <dbReference type="NCBI Taxonomy" id="33914"/>
    <lineage>
        <taxon>Bacteria</taxon>
        <taxon>Bacillati</taxon>
        <taxon>Actinomycetota</taxon>
        <taxon>Actinomycetes</taxon>
        <taxon>Pseudonocardiales</taxon>
        <taxon>Pseudonocardiaceae</taxon>
        <taxon>Saccharopolyspora</taxon>
    </lineage>
</organism>
<dbReference type="EMBL" id="BAAAYK010000038">
    <property type="protein sequence ID" value="GAA3360085.1"/>
    <property type="molecule type" value="Genomic_DNA"/>
</dbReference>
<name>A0ABP6RU85_9PSEU</name>
<evidence type="ECO:0000313" key="2">
    <source>
        <dbReference type="EMBL" id="GAA3360085.1"/>
    </source>
</evidence>
<accession>A0ABP6RU85</accession>
<evidence type="ECO:0000256" key="1">
    <source>
        <dbReference type="SAM" id="MobiDB-lite"/>
    </source>
</evidence>
<proteinExistence type="predicted"/>
<protein>
    <submittedName>
        <fullName evidence="2">Uncharacterized protein</fullName>
    </submittedName>
</protein>
<gene>
    <name evidence="2" type="ORF">GCM10020366_38670</name>
</gene>
<feature type="region of interest" description="Disordered" evidence="1">
    <location>
        <begin position="57"/>
        <end position="80"/>
    </location>
</feature>